<dbReference type="EC" id="6.3.2.2" evidence="1 6"/>
<dbReference type="STRING" id="299467.A0A443S693"/>
<evidence type="ECO:0000256" key="5">
    <source>
        <dbReference type="ARBA" id="ARBA00022840"/>
    </source>
</evidence>
<dbReference type="GO" id="GO:0005524">
    <property type="term" value="F:ATP binding"/>
    <property type="evidence" value="ECO:0007669"/>
    <property type="project" value="UniProtKB-UniRule"/>
</dbReference>
<dbReference type="VEuPathDB" id="VectorBase:LDEU008974"/>
<keyword evidence="2 6" id="KW-0436">Ligase</keyword>
<accession>A0A443S693</accession>
<dbReference type="OrthoDB" id="7939818at2759"/>
<dbReference type="Proteomes" id="UP000288716">
    <property type="component" value="Unassembled WGS sequence"/>
</dbReference>
<feature type="non-terminal residue" evidence="7">
    <location>
        <position position="83"/>
    </location>
</feature>
<dbReference type="PANTHER" id="PTHR11164">
    <property type="entry name" value="GLUTAMATE CYSTEINE LIGASE"/>
    <property type="match status" value="1"/>
</dbReference>
<comment type="caution">
    <text evidence="7">The sequence shown here is derived from an EMBL/GenBank/DDBJ whole genome shotgun (WGS) entry which is preliminary data.</text>
</comment>
<comment type="catalytic activity">
    <reaction evidence="6">
        <text>L-cysteine + L-glutamate + ATP = gamma-L-glutamyl-L-cysteine + ADP + phosphate + H(+)</text>
        <dbReference type="Rhea" id="RHEA:13285"/>
        <dbReference type="ChEBI" id="CHEBI:15378"/>
        <dbReference type="ChEBI" id="CHEBI:29985"/>
        <dbReference type="ChEBI" id="CHEBI:30616"/>
        <dbReference type="ChEBI" id="CHEBI:35235"/>
        <dbReference type="ChEBI" id="CHEBI:43474"/>
        <dbReference type="ChEBI" id="CHEBI:58173"/>
        <dbReference type="ChEBI" id="CHEBI:456216"/>
        <dbReference type="EC" id="6.3.2.2"/>
    </reaction>
</comment>
<dbReference type="GO" id="GO:0004357">
    <property type="term" value="F:glutamate-cysteine ligase activity"/>
    <property type="evidence" value="ECO:0007669"/>
    <property type="project" value="UniProtKB-UniRule"/>
</dbReference>
<keyword evidence="8" id="KW-1185">Reference proteome</keyword>
<comment type="similarity">
    <text evidence="6">Belongs to the glutamate--cysteine ligase type 3 family.</text>
</comment>
<keyword evidence="4 6" id="KW-0547">Nucleotide-binding</keyword>
<dbReference type="Gene3D" id="3.30.590.50">
    <property type="match status" value="1"/>
</dbReference>
<dbReference type="GO" id="GO:0017109">
    <property type="term" value="C:glutamate-cysteine ligase complex"/>
    <property type="evidence" value="ECO:0007669"/>
    <property type="project" value="TreeGrafter"/>
</dbReference>
<evidence type="ECO:0000256" key="1">
    <source>
        <dbReference type="ARBA" id="ARBA00012220"/>
    </source>
</evidence>
<evidence type="ECO:0000313" key="7">
    <source>
        <dbReference type="EMBL" id="RWS23066.1"/>
    </source>
</evidence>
<evidence type="ECO:0000256" key="3">
    <source>
        <dbReference type="ARBA" id="ARBA00022684"/>
    </source>
</evidence>
<dbReference type="InterPro" id="IPR004308">
    <property type="entry name" value="GCS"/>
</dbReference>
<dbReference type="AlphaFoldDB" id="A0A443S693"/>
<reference evidence="7 8" key="1">
    <citation type="journal article" date="2018" name="Gigascience">
        <title>Genomes of trombidid mites reveal novel predicted allergens and laterally-transferred genes associated with secondary metabolism.</title>
        <authorList>
            <person name="Dong X."/>
            <person name="Chaisiri K."/>
            <person name="Xia D."/>
            <person name="Armstrong S.D."/>
            <person name="Fang Y."/>
            <person name="Donnelly M.J."/>
            <person name="Kadowaki T."/>
            <person name="McGarry J.W."/>
            <person name="Darby A.C."/>
            <person name="Makepeace B.L."/>
        </authorList>
    </citation>
    <scope>NUCLEOTIDE SEQUENCE [LARGE SCALE GENOMIC DNA]</scope>
    <source>
        <strain evidence="7">UoL-UT</strain>
    </source>
</reference>
<proteinExistence type="inferred from homology"/>
<evidence type="ECO:0000256" key="6">
    <source>
        <dbReference type="RuleBase" id="RU367135"/>
    </source>
</evidence>
<name>A0A443S693_9ACAR</name>
<comment type="pathway">
    <text evidence="6">Sulfur metabolism; glutathione biosynthesis; glutathione from L-cysteine and L-glutamate: step 1/2.</text>
</comment>
<evidence type="ECO:0000313" key="8">
    <source>
        <dbReference type="Proteomes" id="UP000288716"/>
    </source>
</evidence>
<dbReference type="PANTHER" id="PTHR11164:SF0">
    <property type="entry name" value="GLUTAMATE--CYSTEINE LIGASE CATALYTIC SUBUNIT"/>
    <property type="match status" value="1"/>
</dbReference>
<dbReference type="EMBL" id="NCKV01007200">
    <property type="protein sequence ID" value="RWS23066.1"/>
    <property type="molecule type" value="Genomic_DNA"/>
</dbReference>
<dbReference type="GO" id="GO:0006750">
    <property type="term" value="P:glutathione biosynthetic process"/>
    <property type="evidence" value="ECO:0007669"/>
    <property type="project" value="UniProtKB-UniRule"/>
</dbReference>
<sequence>MGLLSLGKPLTWNEAKKYAEFVQNQGILQFIEIYRNAKERQAECLRWGDEIEYMIVKFDNDKEKVKLALKAKELLEILNDDKN</sequence>
<keyword evidence="5 6" id="KW-0067">ATP-binding</keyword>
<gene>
    <name evidence="7" type="ORF">B4U80_03162</name>
</gene>
<dbReference type="UniPathway" id="UPA00142">
    <property type="reaction ID" value="UER00209"/>
</dbReference>
<protein>
    <recommendedName>
        <fullName evidence="1 6">Glutamate--cysteine ligase</fullName>
        <ecNumber evidence="1 6">6.3.2.2</ecNumber>
    </recommendedName>
    <alternativeName>
        <fullName evidence="6">Gamma-ECS</fullName>
    </alternativeName>
    <alternativeName>
        <fullName evidence="6">Gamma-glutamylcysteine synthetase</fullName>
    </alternativeName>
</protein>
<keyword evidence="3 6" id="KW-0317">Glutathione biosynthesis</keyword>
<evidence type="ECO:0000256" key="4">
    <source>
        <dbReference type="ARBA" id="ARBA00022741"/>
    </source>
</evidence>
<evidence type="ECO:0000256" key="2">
    <source>
        <dbReference type="ARBA" id="ARBA00022598"/>
    </source>
</evidence>
<organism evidence="7 8">
    <name type="scientific">Leptotrombidium deliense</name>
    <dbReference type="NCBI Taxonomy" id="299467"/>
    <lineage>
        <taxon>Eukaryota</taxon>
        <taxon>Metazoa</taxon>
        <taxon>Ecdysozoa</taxon>
        <taxon>Arthropoda</taxon>
        <taxon>Chelicerata</taxon>
        <taxon>Arachnida</taxon>
        <taxon>Acari</taxon>
        <taxon>Acariformes</taxon>
        <taxon>Trombidiformes</taxon>
        <taxon>Prostigmata</taxon>
        <taxon>Anystina</taxon>
        <taxon>Parasitengona</taxon>
        <taxon>Trombiculoidea</taxon>
        <taxon>Trombiculidae</taxon>
        <taxon>Leptotrombidium</taxon>
    </lineage>
</organism>